<keyword evidence="9" id="KW-1185">Reference proteome</keyword>
<comment type="pathway">
    <text evidence="1 5">Purine metabolism; purine nucleoside salvage.</text>
</comment>
<feature type="binding site" evidence="6">
    <location>
        <begin position="86"/>
        <end position="88"/>
    </location>
    <ligand>
        <name>phosphate</name>
        <dbReference type="ChEBI" id="CHEBI:43474"/>
    </ligand>
</feature>
<accession>A0A1I3L2B7</accession>
<dbReference type="NCBIfam" id="NF006054">
    <property type="entry name" value="PRK08202.1"/>
    <property type="match status" value="1"/>
</dbReference>
<dbReference type="SUPFAM" id="SSF53167">
    <property type="entry name" value="Purine and uridine phosphorylases"/>
    <property type="match status" value="1"/>
</dbReference>
<comment type="similarity">
    <text evidence="2 5">Belongs to the PNP/MTAP phosphorylase family.</text>
</comment>
<dbReference type="Proteomes" id="UP000199377">
    <property type="component" value="Unassembled WGS sequence"/>
</dbReference>
<evidence type="ECO:0000313" key="8">
    <source>
        <dbReference type="EMBL" id="SFI78758.1"/>
    </source>
</evidence>
<evidence type="ECO:0000313" key="9">
    <source>
        <dbReference type="Proteomes" id="UP000199377"/>
    </source>
</evidence>
<dbReference type="InterPro" id="IPR035994">
    <property type="entry name" value="Nucleoside_phosphorylase_sf"/>
</dbReference>
<feature type="binding site" evidence="6">
    <location>
        <position position="217"/>
    </location>
    <ligand>
        <name>phosphate</name>
        <dbReference type="ChEBI" id="CHEBI:43474"/>
    </ligand>
</feature>
<evidence type="ECO:0000256" key="1">
    <source>
        <dbReference type="ARBA" id="ARBA00005058"/>
    </source>
</evidence>
<dbReference type="RefSeq" id="WP_092862666.1">
    <property type="nucleotide sequence ID" value="NZ_FOQH01000009.1"/>
</dbReference>
<sequence length="279" mass="28844">MTPSAPALAPRLAAAVEAATPRLGEAPEIAMILGSGLGQLADAVEGATHIPYAEIPGFPISTAPSHAGRFVIGRLFGRRAALMQGRVHLYEGWSAQDVALPVWLMAAMGAKTLVVTNAAGALNPALKPGVPMLIEDHLNLTGQNPLIGPNDDALGPRFPDMSRAYAPELRELARDAAMKIGEDLPAGIYAGITGPSLETSAERRWLRASGGDAVGMSTVLEVIAANHAGMKVLGLSAITNAADGGPEQQPDTIEEVLENAARAGARIARLVEALAPDLP</sequence>
<feature type="binding site" evidence="6">
    <location>
        <position position="198"/>
    </location>
    <ligand>
        <name>a purine D-ribonucleoside</name>
        <dbReference type="ChEBI" id="CHEBI:142355"/>
    </ligand>
</feature>
<proteinExistence type="inferred from homology"/>
<feature type="binding site" evidence="6">
    <location>
        <position position="240"/>
    </location>
    <ligand>
        <name>a purine D-ribonucleoside</name>
        <dbReference type="ChEBI" id="CHEBI:142355"/>
    </ligand>
</feature>
<feature type="binding site" evidence="6">
    <location>
        <position position="35"/>
    </location>
    <ligand>
        <name>phosphate</name>
        <dbReference type="ChEBI" id="CHEBI:43474"/>
    </ligand>
</feature>
<dbReference type="GO" id="GO:0004731">
    <property type="term" value="F:purine-nucleoside phosphorylase activity"/>
    <property type="evidence" value="ECO:0007669"/>
    <property type="project" value="UniProtKB-EC"/>
</dbReference>
<evidence type="ECO:0000259" key="7">
    <source>
        <dbReference type="Pfam" id="PF01048"/>
    </source>
</evidence>
<dbReference type="GO" id="GO:0009116">
    <property type="term" value="P:nucleoside metabolic process"/>
    <property type="evidence" value="ECO:0007669"/>
    <property type="project" value="InterPro"/>
</dbReference>
<dbReference type="InterPro" id="IPR011270">
    <property type="entry name" value="Pur_Nuc_Pase_Ino/Guo-sp"/>
</dbReference>
<feature type="binding site" evidence="6">
    <location>
        <position position="118"/>
    </location>
    <ligand>
        <name>phosphate</name>
        <dbReference type="ChEBI" id="CHEBI:43474"/>
    </ligand>
</feature>
<dbReference type="OrthoDB" id="1523230at2"/>
<dbReference type="EMBL" id="FOQH01000009">
    <property type="protein sequence ID" value="SFI78758.1"/>
    <property type="molecule type" value="Genomic_DNA"/>
</dbReference>
<evidence type="ECO:0000256" key="2">
    <source>
        <dbReference type="ARBA" id="ARBA00006751"/>
    </source>
</evidence>
<dbReference type="EC" id="2.4.2.1" evidence="5"/>
<reference evidence="8 9" key="1">
    <citation type="submission" date="2016-10" db="EMBL/GenBank/DDBJ databases">
        <authorList>
            <person name="de Groot N.N."/>
        </authorList>
    </citation>
    <scope>NUCLEOTIDE SEQUENCE [LARGE SCALE GENOMIC DNA]</scope>
    <source>
        <strain evidence="8 9">CGMCC 1.11030</strain>
    </source>
</reference>
<dbReference type="InterPro" id="IPR000845">
    <property type="entry name" value="Nucleoside_phosphorylase_d"/>
</dbReference>
<feature type="domain" description="Nucleoside phosphorylase" evidence="7">
    <location>
        <begin position="29"/>
        <end position="274"/>
    </location>
</feature>
<dbReference type="UniPathway" id="UPA00606"/>
<evidence type="ECO:0000256" key="3">
    <source>
        <dbReference type="ARBA" id="ARBA00022676"/>
    </source>
</evidence>
<dbReference type="GO" id="GO:0005737">
    <property type="term" value="C:cytoplasm"/>
    <property type="evidence" value="ECO:0007669"/>
    <property type="project" value="TreeGrafter"/>
</dbReference>
<evidence type="ECO:0000256" key="4">
    <source>
        <dbReference type="ARBA" id="ARBA00022679"/>
    </source>
</evidence>
<protein>
    <recommendedName>
        <fullName evidence="5">Purine nucleoside phosphorylase</fullName>
        <ecNumber evidence="5">2.4.2.1</ecNumber>
    </recommendedName>
    <alternativeName>
        <fullName evidence="5">Inosine-guanosine phosphorylase</fullName>
    </alternativeName>
</protein>
<dbReference type="STRING" id="1114924.SAMN05216258_109176"/>
<keyword evidence="4 5" id="KW-0808">Transferase</keyword>
<dbReference type="AlphaFoldDB" id="A0A1I3L2B7"/>
<name>A0A1I3L2B7_9RHOB</name>
<dbReference type="PIRSF" id="PIRSF000477">
    <property type="entry name" value="PurNPase"/>
    <property type="match status" value="1"/>
</dbReference>
<dbReference type="InterPro" id="IPR011268">
    <property type="entry name" value="Purine_phosphorylase"/>
</dbReference>
<comment type="function">
    <text evidence="5">The purine nucleoside phosphorylases catalyze the phosphorolytic breakdown of the N-glycosidic bond in the beta-(deoxy)ribonucleoside molecules, with the formation of the corresponding free purine bases and pentose-1-phosphate.</text>
</comment>
<evidence type="ECO:0000256" key="5">
    <source>
        <dbReference type="PIRNR" id="PIRNR000477"/>
    </source>
</evidence>
<organism evidence="8 9">
    <name type="scientific">Albimonas pacifica</name>
    <dbReference type="NCBI Taxonomy" id="1114924"/>
    <lineage>
        <taxon>Bacteria</taxon>
        <taxon>Pseudomonadati</taxon>
        <taxon>Pseudomonadota</taxon>
        <taxon>Alphaproteobacteria</taxon>
        <taxon>Rhodobacterales</taxon>
        <taxon>Paracoccaceae</taxon>
        <taxon>Albimonas</taxon>
    </lineage>
</organism>
<dbReference type="CDD" id="cd09009">
    <property type="entry name" value="PNP-EcPNPII_like"/>
    <property type="match status" value="1"/>
</dbReference>
<dbReference type="Pfam" id="PF01048">
    <property type="entry name" value="PNP_UDP_1"/>
    <property type="match status" value="1"/>
</dbReference>
<dbReference type="NCBIfam" id="TIGR01700">
    <property type="entry name" value="PNPH"/>
    <property type="match status" value="1"/>
</dbReference>
<feature type="binding site" evidence="6">
    <location>
        <position position="66"/>
    </location>
    <ligand>
        <name>phosphate</name>
        <dbReference type="ChEBI" id="CHEBI:43474"/>
    </ligand>
</feature>
<dbReference type="Gene3D" id="3.40.50.1580">
    <property type="entry name" value="Nucleoside phosphorylase domain"/>
    <property type="match status" value="1"/>
</dbReference>
<dbReference type="NCBIfam" id="TIGR01697">
    <property type="entry name" value="PNPH-PUNA-XAPA"/>
    <property type="match status" value="1"/>
</dbReference>
<keyword evidence="3 5" id="KW-0328">Glycosyltransferase</keyword>
<gene>
    <name evidence="8" type="ORF">SAMN05216258_109176</name>
</gene>
<evidence type="ECO:0000256" key="6">
    <source>
        <dbReference type="PIRSR" id="PIRSR000477-2"/>
    </source>
</evidence>
<dbReference type="PANTHER" id="PTHR11904">
    <property type="entry name" value="METHYLTHIOADENOSINE/PURINE NUCLEOSIDE PHOSPHORYLASE"/>
    <property type="match status" value="1"/>
</dbReference>
<dbReference type="PANTHER" id="PTHR11904:SF9">
    <property type="entry name" value="PURINE NUCLEOSIDE PHOSPHORYLASE-RELATED"/>
    <property type="match status" value="1"/>
</dbReference>